<feature type="domain" description="PH" evidence="2">
    <location>
        <begin position="184"/>
        <end position="295"/>
    </location>
</feature>
<evidence type="ECO:0000313" key="4">
    <source>
        <dbReference type="Ensembl" id="ENSCINP00000027246.2"/>
    </source>
</evidence>
<proteinExistence type="predicted"/>
<dbReference type="AlphaFoldDB" id="F7APD9"/>
<feature type="compositionally biased region" description="Acidic residues" evidence="1">
    <location>
        <begin position="355"/>
        <end position="365"/>
    </location>
</feature>
<dbReference type="PRINTS" id="PR01217">
    <property type="entry name" value="PRICHEXTENSN"/>
</dbReference>
<evidence type="ECO:0000259" key="2">
    <source>
        <dbReference type="PROSITE" id="PS50003"/>
    </source>
</evidence>
<dbReference type="Ensembl" id="ENSCINT00000027492.2">
    <property type="protein sequence ID" value="ENSCINP00000027246.2"/>
    <property type="gene ID" value="ENSCING00000015331.2"/>
</dbReference>
<evidence type="ECO:0000259" key="3">
    <source>
        <dbReference type="PROSITE" id="PS50200"/>
    </source>
</evidence>
<dbReference type="InterPro" id="IPR039665">
    <property type="entry name" value="PH_APBB1IP"/>
</dbReference>
<dbReference type="Pfam" id="PF21989">
    <property type="entry name" value="RA_2"/>
    <property type="match status" value="1"/>
</dbReference>
<reference evidence="5" key="1">
    <citation type="journal article" date="2002" name="Science">
        <title>The draft genome of Ciona intestinalis: insights into chordate and vertebrate origins.</title>
        <authorList>
            <person name="Dehal P."/>
            <person name="Satou Y."/>
            <person name="Campbell R.K."/>
            <person name="Chapman J."/>
            <person name="Degnan B."/>
            <person name="De Tomaso A."/>
            <person name="Davidson B."/>
            <person name="Di Gregorio A."/>
            <person name="Gelpke M."/>
            <person name="Goodstein D.M."/>
            <person name="Harafuji N."/>
            <person name="Hastings K.E."/>
            <person name="Ho I."/>
            <person name="Hotta K."/>
            <person name="Huang W."/>
            <person name="Kawashima T."/>
            <person name="Lemaire P."/>
            <person name="Martinez D."/>
            <person name="Meinertzhagen I.A."/>
            <person name="Necula S."/>
            <person name="Nonaka M."/>
            <person name="Putnam N."/>
            <person name="Rash S."/>
            <person name="Saiga H."/>
            <person name="Satake M."/>
            <person name="Terry A."/>
            <person name="Yamada L."/>
            <person name="Wang H.G."/>
            <person name="Awazu S."/>
            <person name="Azumi K."/>
            <person name="Boore J."/>
            <person name="Branno M."/>
            <person name="Chin-Bow S."/>
            <person name="DeSantis R."/>
            <person name="Doyle S."/>
            <person name="Francino P."/>
            <person name="Keys D.N."/>
            <person name="Haga S."/>
            <person name="Hayashi H."/>
            <person name="Hino K."/>
            <person name="Imai K.S."/>
            <person name="Inaba K."/>
            <person name="Kano S."/>
            <person name="Kobayashi K."/>
            <person name="Kobayashi M."/>
            <person name="Lee B.I."/>
            <person name="Makabe K.W."/>
            <person name="Manohar C."/>
            <person name="Matassi G."/>
            <person name="Medina M."/>
            <person name="Mochizuki Y."/>
            <person name="Mount S."/>
            <person name="Morishita T."/>
            <person name="Miura S."/>
            <person name="Nakayama A."/>
            <person name="Nishizaka S."/>
            <person name="Nomoto H."/>
            <person name="Ohta F."/>
            <person name="Oishi K."/>
            <person name="Rigoutsos I."/>
            <person name="Sano M."/>
            <person name="Sasaki A."/>
            <person name="Sasakura Y."/>
            <person name="Shoguchi E."/>
            <person name="Shin-i T."/>
            <person name="Spagnuolo A."/>
            <person name="Stainier D."/>
            <person name="Suzuki M.M."/>
            <person name="Tassy O."/>
            <person name="Takatori N."/>
            <person name="Tokuoka M."/>
            <person name="Yagi K."/>
            <person name="Yoshizaki F."/>
            <person name="Wada S."/>
            <person name="Zhang C."/>
            <person name="Hyatt P.D."/>
            <person name="Larimer F."/>
            <person name="Detter C."/>
            <person name="Doggett N."/>
            <person name="Glavina T."/>
            <person name="Hawkins T."/>
            <person name="Richardson P."/>
            <person name="Lucas S."/>
            <person name="Kohara Y."/>
            <person name="Levine M."/>
            <person name="Satoh N."/>
            <person name="Rokhsar D.S."/>
        </authorList>
    </citation>
    <scope>NUCLEOTIDE SEQUENCE [LARGE SCALE GENOMIC DNA]</scope>
</reference>
<accession>F7APD9</accession>
<dbReference type="Pfam" id="PF00169">
    <property type="entry name" value="PH"/>
    <property type="match status" value="1"/>
</dbReference>
<dbReference type="InterPro" id="IPR011993">
    <property type="entry name" value="PH-like_dom_sf"/>
</dbReference>
<dbReference type="GeneTree" id="ENSGT00940000171020"/>
<dbReference type="FunFam" id="3.10.20.90:FF:000027">
    <property type="entry name" value="Ras association (RalGDS/AF-6) and pleckstrin homology domains 1"/>
    <property type="match status" value="1"/>
</dbReference>
<feature type="compositionally biased region" description="Basic and acidic residues" evidence="1">
    <location>
        <begin position="28"/>
        <end position="40"/>
    </location>
</feature>
<feature type="domain" description="Ras-associating" evidence="3">
    <location>
        <begin position="54"/>
        <end position="142"/>
    </location>
</feature>
<dbReference type="PANTHER" id="PTHR11243">
    <property type="entry name" value="GROWTH FACTOR RECEPTOR-BOUND PROTEIN"/>
    <property type="match status" value="1"/>
</dbReference>
<dbReference type="SUPFAM" id="SSF50729">
    <property type="entry name" value="PH domain-like"/>
    <property type="match status" value="1"/>
</dbReference>
<dbReference type="InterPro" id="IPR029071">
    <property type="entry name" value="Ubiquitin-like_domsf"/>
</dbReference>
<organism evidence="4 5">
    <name type="scientific">Ciona intestinalis</name>
    <name type="common">Transparent sea squirt</name>
    <name type="synonym">Ascidia intestinalis</name>
    <dbReference type="NCBI Taxonomy" id="7719"/>
    <lineage>
        <taxon>Eukaryota</taxon>
        <taxon>Metazoa</taxon>
        <taxon>Chordata</taxon>
        <taxon>Tunicata</taxon>
        <taxon>Ascidiacea</taxon>
        <taxon>Phlebobranchia</taxon>
        <taxon>Cionidae</taxon>
        <taxon>Ciona</taxon>
    </lineage>
</organism>
<feature type="compositionally biased region" description="Pro residues" evidence="1">
    <location>
        <begin position="469"/>
        <end position="478"/>
    </location>
</feature>
<dbReference type="HOGENOM" id="CLU_023207_2_1_1"/>
<dbReference type="CDD" id="cd01787">
    <property type="entry name" value="RA_MRL"/>
    <property type="match status" value="1"/>
</dbReference>
<evidence type="ECO:0008006" key="6">
    <source>
        <dbReference type="Google" id="ProtNLM"/>
    </source>
</evidence>
<evidence type="ECO:0000313" key="5">
    <source>
        <dbReference type="Proteomes" id="UP000008144"/>
    </source>
</evidence>
<dbReference type="PANTHER" id="PTHR11243:SF23">
    <property type="entry name" value="LD06925P"/>
    <property type="match status" value="1"/>
</dbReference>
<feature type="compositionally biased region" description="Pro residues" evidence="1">
    <location>
        <begin position="1"/>
        <end position="15"/>
    </location>
</feature>
<dbReference type="PROSITE" id="PS50200">
    <property type="entry name" value="RA"/>
    <property type="match status" value="1"/>
</dbReference>
<dbReference type="SUPFAM" id="SSF54236">
    <property type="entry name" value="Ubiquitin-like"/>
    <property type="match status" value="1"/>
</dbReference>
<dbReference type="STRING" id="7719.ENSCINP00000027246"/>
<dbReference type="Gene3D" id="2.30.29.30">
    <property type="entry name" value="Pleckstrin-homology domain (PH domain)/Phosphotyrosine-binding domain (PTB)"/>
    <property type="match status" value="1"/>
</dbReference>
<dbReference type="InterPro" id="IPR001849">
    <property type="entry name" value="PH_domain"/>
</dbReference>
<name>F7APD9_CIOIN</name>
<reference evidence="4" key="3">
    <citation type="submission" date="2025-09" db="UniProtKB">
        <authorList>
            <consortium name="Ensembl"/>
        </authorList>
    </citation>
    <scope>IDENTIFICATION</scope>
</reference>
<dbReference type="SMART" id="SM00314">
    <property type="entry name" value="RA"/>
    <property type="match status" value="1"/>
</dbReference>
<keyword evidence="5" id="KW-1185">Reference proteome</keyword>
<dbReference type="GO" id="GO:0005886">
    <property type="term" value="C:plasma membrane"/>
    <property type="evidence" value="ECO:0000318"/>
    <property type="project" value="GO_Central"/>
</dbReference>
<evidence type="ECO:0000256" key="1">
    <source>
        <dbReference type="SAM" id="MobiDB-lite"/>
    </source>
</evidence>
<feature type="compositionally biased region" description="Polar residues" evidence="1">
    <location>
        <begin position="327"/>
        <end position="354"/>
    </location>
</feature>
<dbReference type="InParanoid" id="F7APD9"/>
<dbReference type="InterPro" id="IPR000159">
    <property type="entry name" value="RA_dom"/>
</dbReference>
<dbReference type="OMA" id="CCDDQAT"/>
<feature type="compositionally biased region" description="Pro residues" evidence="1">
    <location>
        <begin position="416"/>
        <end position="461"/>
    </location>
</feature>
<dbReference type="FunCoup" id="F7APD9">
    <property type="interactions" value="2"/>
</dbReference>
<feature type="compositionally biased region" description="Pro residues" evidence="1">
    <location>
        <begin position="377"/>
        <end position="406"/>
    </location>
</feature>
<dbReference type="Gene3D" id="3.10.20.90">
    <property type="entry name" value="Phosphatidylinositol 3-kinase Catalytic Subunit, Chain A, domain 1"/>
    <property type="match status" value="1"/>
</dbReference>
<dbReference type="PROSITE" id="PS50003">
    <property type="entry name" value="PH_DOMAIN"/>
    <property type="match status" value="1"/>
</dbReference>
<dbReference type="GO" id="GO:0007165">
    <property type="term" value="P:signal transduction"/>
    <property type="evidence" value="ECO:0007669"/>
    <property type="project" value="InterPro"/>
</dbReference>
<sequence length="500" mass="57341">NNTPPTPQEPTFKPPLPKKPKPPPKPMSQEEREERIKSEKMREALEKMKEARIQKFVVKVYNKDDSSKTVVIDERMTVRVVMKQLIEKNHYDTSSNWALIEELPSLFMDRMFEEHEKPCEIMTHWTRDTTNQLRFVERKDKYALFKNPQHYLLSQSDNQDQMQERHKQTLLEEFFSGKGPSSGVPEVEGFLHIKSEGKSWSRKYCVLRSSGLYVSKGGEPKKGKKVSDLTCLIMFEQSLLYLGRGWKKRFKSPFDYGFALKRPEFQIKSKHIKYLCCEDFKSLMRWTVGIRLAKYGKQLLDNYEKTNEDMKSQSVVASHFAFRQQQMVTKSAANKSPKSESIQRNSSKIRVETQQEVDELEDEMPEPTQQTQAAEDLPPPPPMGEYDMPPPPMDTQYYPPPPPPGNKPTFMSYGDPLPPPPPPAGGMPPPPTMSMPPPPPATSMPPPPPLKPSKKPPPPLPQKQDDPPLFQPPPPFKPSPLTCYYSNLTYSSDDFPPPPP</sequence>
<dbReference type="GO" id="GO:0005829">
    <property type="term" value="C:cytosol"/>
    <property type="evidence" value="ECO:0000318"/>
    <property type="project" value="GO_Central"/>
</dbReference>
<dbReference type="InterPro" id="IPR039664">
    <property type="entry name" value="GRB/APBB1IP"/>
</dbReference>
<feature type="region of interest" description="Disordered" evidence="1">
    <location>
        <begin position="327"/>
        <end position="500"/>
    </location>
</feature>
<dbReference type="CDD" id="cd01259">
    <property type="entry name" value="PH_APBB1IP"/>
    <property type="match status" value="1"/>
</dbReference>
<reference evidence="4" key="2">
    <citation type="submission" date="2025-08" db="UniProtKB">
        <authorList>
            <consortium name="Ensembl"/>
        </authorList>
    </citation>
    <scope>IDENTIFICATION</scope>
</reference>
<dbReference type="SMART" id="SM00233">
    <property type="entry name" value="PH"/>
    <property type="match status" value="1"/>
</dbReference>
<protein>
    <recommendedName>
        <fullName evidence="6">Ras-associating domain-containing protein</fullName>
    </recommendedName>
</protein>
<feature type="region of interest" description="Disordered" evidence="1">
    <location>
        <begin position="1"/>
        <end position="40"/>
    </location>
</feature>
<dbReference type="Proteomes" id="UP000008144">
    <property type="component" value="Unassembled WGS sequence"/>
</dbReference>